<dbReference type="PANTHER" id="PTHR12271:SF40">
    <property type="entry name" value="POLY(A) RNA POLYMERASE GLD2"/>
    <property type="match status" value="1"/>
</dbReference>
<feature type="region of interest" description="Disordered" evidence="8">
    <location>
        <begin position="767"/>
        <end position="839"/>
    </location>
</feature>
<feature type="compositionally biased region" description="Low complexity" evidence="8">
    <location>
        <begin position="499"/>
        <end position="517"/>
    </location>
</feature>
<feature type="region of interest" description="Disordered" evidence="8">
    <location>
        <begin position="499"/>
        <end position="520"/>
    </location>
</feature>
<sequence length="1431" mass="157243">MYQEYQELDEVDERAAVHHRERTLQSYRPSVAFNTDSPRNWVESADSTTAMVAFGQTDGNGRAAMDIVEMLEHIDASEVDSFFARLLAALRQRRAAVLAMGDDRRAVAEKMSEIESTLVGIGDVTARMKHLYTRSMGDFVIELLEAFIQHDKMMPDRKRPQGMSMALLKVLESLICLCDVERRYHVRLFRLVYDLMRGSARPHQPRRSHLPDIAHNRIFSLMSVLYMENHPFVGGGMRELEPLPLRVSPAGQVDTQRIERQLNNLLGEMAPNTADVHAWTDALTRLAEVVDMAFAPFLTDPTSQQPVAKLDLLGSLASGFALKTSDVDVCVQLHPEVKRRLQKRREASVIGGVLPMGEGGEEGYDREVDMEAIEQLQRVLREVHPHEYRAEVIDARVPILKLVFLRGVRSDHMGDLVCIDVSFNNQLGPINSALLRAYAECDPRVLPLGQLVKLWSKARNVNDAHQGTLSSYAYILLLIFFLQTRNPPVLPNLQAPQSPFATSPTPATHTTTNNTTHKPPERWVSSLGSRHNAGFHAPPAFDMGGPSMTIDCGGRSVEVPLPYVPSVQDKPWGAAYKSRNKMSVGQLLFDFFQFYAHEFHFYRDVVSVRLAPAVVPKAKLLQFNKELANISPPTPPYAATHTMRRVEQHNPQQPQQQQPSPASPTMSPPIRILKRGAPASGSSQSPSPSPSPSHDDSGSGSDDLDHAALPQSANASANAAPVLSISDGAVKHLMEVLPHLGWEEARNLLRLTQCDLARAVEHGLKLKTGKHHQQQAMDGGCGGGTGETAGGMGGRERSSTATGSGSDVSDGRDERVQQEGGPQPPVLPSHEQTQQQRDALGDDIERSRSLGQRLPMLCIEDPFEANRMLSPDYKGQEQICEHLRRTLYLLHAMNEASWAPARLREILSPRPVDLQRYGKDDSFWPPIPHSFKEPPHPQPQPSHTHATTVQPRPPPPPHQQHAKHHHHHHQEHQNHQQYHYQHHHQQQQQHRPYMRPPPPPPTHNSSGLPFLTSYDGSIKRGGSDQLHDAVQKAYWSKLHDAGLLGGFGRVVSSGSSSGSSNEEATRQLNQIVASMRMQRPAVGGGGAQLASPSSGNVGVSPTRRDEGLLPIPSPSTHSISNRGPTAVATNDFDPHWGGRPLEPWQPAPSGPSHLPSSSVEWPRSVDTHVRPRNHPPLDRRLGRRMPDAPMASGGGGGGGPPMMQMVGPSMGGRADWTYGVSLDSPSMDGPPPTMQQPSPMQMPPHPDQNHHMPGRPGPPVDDMAPRPFGLGLRDGCIGPQQFPPHINQQPQPHQQHQQRDQQQIGDNTPYSNHSGSDFQQPPPYIQAPPLASPSGVHAQVPPSTSESIASSSPSMSPSGRATTAASAASSSHQSVHPPQHHRVSEVFGPPAEARSLRVFPTSIPLDTHGGALSAGQVDQHIRRIWDEPADQ</sequence>
<evidence type="ECO:0000313" key="12">
    <source>
        <dbReference type="Proteomes" id="UP000041254"/>
    </source>
</evidence>
<keyword evidence="12" id="KW-1185">Reference proteome</keyword>
<dbReference type="EMBL" id="CDMY01000438">
    <property type="protein sequence ID" value="CEM12872.1"/>
    <property type="molecule type" value="Genomic_DNA"/>
</dbReference>
<evidence type="ECO:0000256" key="7">
    <source>
        <dbReference type="ARBA" id="ARBA00022842"/>
    </source>
</evidence>
<feature type="region of interest" description="Disordered" evidence="8">
    <location>
        <begin position="918"/>
        <end position="1016"/>
    </location>
</feature>
<protein>
    <recommendedName>
        <fullName evidence="13">PAP-associated domain-containing protein</fullName>
    </recommendedName>
</protein>
<evidence type="ECO:0000256" key="2">
    <source>
        <dbReference type="ARBA" id="ARBA00001946"/>
    </source>
</evidence>
<dbReference type="GO" id="GO:0046872">
    <property type="term" value="F:metal ion binding"/>
    <property type="evidence" value="ECO:0007669"/>
    <property type="project" value="UniProtKB-KW"/>
</dbReference>
<keyword evidence="4" id="KW-0963">Cytoplasm</keyword>
<dbReference type="OrthoDB" id="299395at2759"/>
<feature type="compositionally biased region" description="Polar residues" evidence="8">
    <location>
        <begin position="1114"/>
        <end position="1123"/>
    </location>
</feature>
<feature type="compositionally biased region" description="Pro residues" evidence="8">
    <location>
        <begin position="1228"/>
        <end position="1246"/>
    </location>
</feature>
<dbReference type="GO" id="GO:0005737">
    <property type="term" value="C:cytoplasm"/>
    <property type="evidence" value="ECO:0007669"/>
    <property type="project" value="UniProtKB-SubCell"/>
</dbReference>
<feature type="compositionally biased region" description="Gly residues" evidence="8">
    <location>
        <begin position="779"/>
        <end position="793"/>
    </location>
</feature>
<dbReference type="InterPro" id="IPR002058">
    <property type="entry name" value="PAP_assoc"/>
</dbReference>
<dbReference type="Gene3D" id="3.30.460.10">
    <property type="entry name" value="Beta Polymerase, domain 2"/>
    <property type="match status" value="1"/>
</dbReference>
<feature type="region of interest" description="Disordered" evidence="8">
    <location>
        <begin position="645"/>
        <end position="707"/>
    </location>
</feature>
<feature type="domain" description="Poly(A) RNA polymerase mitochondrial-like central palm" evidence="10">
    <location>
        <begin position="260"/>
        <end position="439"/>
    </location>
</feature>
<dbReference type="InterPro" id="IPR043519">
    <property type="entry name" value="NT_sf"/>
</dbReference>
<feature type="domain" description="PAP-associated" evidence="9">
    <location>
        <begin position="583"/>
        <end position="623"/>
    </location>
</feature>
<comment type="subcellular location">
    <subcellularLocation>
        <location evidence="3">Cytoplasm</location>
    </subcellularLocation>
</comment>
<comment type="cofactor">
    <cofactor evidence="2">
        <name>Mg(2+)</name>
        <dbReference type="ChEBI" id="CHEBI:18420"/>
    </cofactor>
</comment>
<feature type="region of interest" description="Disordered" evidence="8">
    <location>
        <begin position="1079"/>
        <end position="1200"/>
    </location>
</feature>
<dbReference type="SUPFAM" id="SSF81631">
    <property type="entry name" value="PAP/OAS1 substrate-binding domain"/>
    <property type="match status" value="1"/>
</dbReference>
<evidence type="ECO:0000256" key="1">
    <source>
        <dbReference type="ARBA" id="ARBA00001936"/>
    </source>
</evidence>
<feature type="compositionally biased region" description="Basic and acidic residues" evidence="8">
    <location>
        <begin position="1163"/>
        <end position="1186"/>
    </location>
</feature>
<keyword evidence="5" id="KW-0808">Transferase</keyword>
<feature type="compositionally biased region" description="Polar residues" evidence="8">
    <location>
        <begin position="1304"/>
        <end position="1319"/>
    </location>
</feature>
<dbReference type="Pfam" id="PF22600">
    <property type="entry name" value="MTPAP-like_central"/>
    <property type="match status" value="1"/>
</dbReference>
<dbReference type="Pfam" id="PF03828">
    <property type="entry name" value="PAP_assoc"/>
    <property type="match status" value="1"/>
</dbReference>
<name>A0A0G4FID9_VITBC</name>
<evidence type="ECO:0008006" key="13">
    <source>
        <dbReference type="Google" id="ProtNLM"/>
    </source>
</evidence>
<dbReference type="Gene3D" id="1.10.1410.10">
    <property type="match status" value="1"/>
</dbReference>
<proteinExistence type="predicted"/>
<dbReference type="InterPro" id="IPR054708">
    <property type="entry name" value="MTPAP-like_central"/>
</dbReference>
<dbReference type="InParanoid" id="A0A0G4FID9"/>
<evidence type="ECO:0000259" key="10">
    <source>
        <dbReference type="Pfam" id="PF22600"/>
    </source>
</evidence>
<accession>A0A0G4FID9</accession>
<reference evidence="11 12" key="1">
    <citation type="submission" date="2014-11" db="EMBL/GenBank/DDBJ databases">
        <authorList>
            <person name="Zhu J."/>
            <person name="Qi W."/>
            <person name="Song R."/>
        </authorList>
    </citation>
    <scope>NUCLEOTIDE SEQUENCE [LARGE SCALE GENOMIC DNA]</scope>
</reference>
<organism evidence="11 12">
    <name type="scientific">Vitrella brassicaformis (strain CCMP3155)</name>
    <dbReference type="NCBI Taxonomy" id="1169540"/>
    <lineage>
        <taxon>Eukaryota</taxon>
        <taxon>Sar</taxon>
        <taxon>Alveolata</taxon>
        <taxon>Colpodellida</taxon>
        <taxon>Vitrellaceae</taxon>
        <taxon>Vitrella</taxon>
    </lineage>
</organism>
<feature type="region of interest" description="Disordered" evidence="8">
    <location>
        <begin position="1224"/>
        <end position="1389"/>
    </location>
</feature>
<evidence type="ECO:0000256" key="4">
    <source>
        <dbReference type="ARBA" id="ARBA00022490"/>
    </source>
</evidence>
<gene>
    <name evidence="11" type="ORF">Vbra_15469</name>
</gene>
<dbReference type="PANTHER" id="PTHR12271">
    <property type="entry name" value="POLY A POLYMERASE CID PAP -RELATED"/>
    <property type="match status" value="1"/>
</dbReference>
<dbReference type="VEuPathDB" id="CryptoDB:Vbra_15469"/>
<keyword evidence="6" id="KW-0479">Metal-binding</keyword>
<feature type="compositionally biased region" description="Low complexity" evidence="8">
    <location>
        <begin position="676"/>
        <end position="686"/>
    </location>
</feature>
<feature type="compositionally biased region" description="Low complexity" evidence="8">
    <location>
        <begin position="649"/>
        <end position="669"/>
    </location>
</feature>
<evidence type="ECO:0000259" key="9">
    <source>
        <dbReference type="Pfam" id="PF03828"/>
    </source>
</evidence>
<dbReference type="GO" id="GO:0016779">
    <property type="term" value="F:nucleotidyltransferase activity"/>
    <property type="evidence" value="ECO:0007669"/>
    <property type="project" value="TreeGrafter"/>
</dbReference>
<dbReference type="SUPFAM" id="SSF81301">
    <property type="entry name" value="Nucleotidyltransferase"/>
    <property type="match status" value="1"/>
</dbReference>
<feature type="compositionally biased region" description="Basic residues" evidence="8">
    <location>
        <begin position="960"/>
        <end position="970"/>
    </location>
</feature>
<evidence type="ECO:0000256" key="5">
    <source>
        <dbReference type="ARBA" id="ARBA00022679"/>
    </source>
</evidence>
<feature type="compositionally biased region" description="Low complexity" evidence="8">
    <location>
        <begin position="941"/>
        <end position="950"/>
    </location>
</feature>
<evidence type="ECO:0000313" key="11">
    <source>
        <dbReference type="EMBL" id="CEM12872.1"/>
    </source>
</evidence>
<comment type="cofactor">
    <cofactor evidence="1">
        <name>Mn(2+)</name>
        <dbReference type="ChEBI" id="CHEBI:29035"/>
    </cofactor>
</comment>
<evidence type="ECO:0000256" key="3">
    <source>
        <dbReference type="ARBA" id="ARBA00004496"/>
    </source>
</evidence>
<keyword evidence="7" id="KW-0460">Magnesium</keyword>
<evidence type="ECO:0000256" key="6">
    <source>
        <dbReference type="ARBA" id="ARBA00022723"/>
    </source>
</evidence>
<dbReference type="STRING" id="1169540.A0A0G4FID9"/>
<dbReference type="Proteomes" id="UP000041254">
    <property type="component" value="Unassembled WGS sequence"/>
</dbReference>
<feature type="compositionally biased region" description="Low complexity" evidence="8">
    <location>
        <begin position="1341"/>
        <end position="1377"/>
    </location>
</feature>
<evidence type="ECO:0000256" key="8">
    <source>
        <dbReference type="SAM" id="MobiDB-lite"/>
    </source>
</evidence>
<feature type="compositionally biased region" description="Polar residues" evidence="8">
    <location>
        <begin position="1090"/>
        <end position="1099"/>
    </location>
</feature>
<dbReference type="GO" id="GO:0031123">
    <property type="term" value="P:RNA 3'-end processing"/>
    <property type="evidence" value="ECO:0007669"/>
    <property type="project" value="TreeGrafter"/>
</dbReference>
<dbReference type="CDD" id="cd05402">
    <property type="entry name" value="NT_PAP_TUTase"/>
    <property type="match status" value="1"/>
</dbReference>
<feature type="compositionally biased region" description="Low complexity" evidence="8">
    <location>
        <begin position="1279"/>
        <end position="1303"/>
    </location>
</feature>